<sequence>MFMMTRILDLTTTISEICIALTTEIAADWETGIKAINETQTSTCTFPVMNIKDTANVPCTRSIDDQPRELVPSGRILPKTNVENIASTAAAETKSPAEVGDEPSSLTTKTTSLATAVPAAK</sequence>
<dbReference type="HOGENOM" id="CLU_2034136_0_0_11"/>
<accession>X5EE65</accession>
<proteinExistence type="predicted"/>
<protein>
    <submittedName>
        <fullName evidence="2">Uncharacterized protein</fullName>
    </submittedName>
</protein>
<geneLocation type="plasmid" evidence="2 3">
    <name>pCgly1</name>
</geneLocation>
<feature type="region of interest" description="Disordered" evidence="1">
    <location>
        <begin position="88"/>
        <end position="121"/>
    </location>
</feature>
<keyword evidence="3" id="KW-1185">Reference proteome</keyword>
<feature type="compositionally biased region" description="Low complexity" evidence="1">
    <location>
        <begin position="104"/>
        <end position="121"/>
    </location>
</feature>
<evidence type="ECO:0000313" key="3">
    <source>
        <dbReference type="Proteomes" id="UP000023703"/>
    </source>
</evidence>
<keyword evidence="2" id="KW-0614">Plasmid</keyword>
<organism evidence="2 3">
    <name type="scientific">Corynebacterium glyciniphilum AJ 3170</name>
    <dbReference type="NCBI Taxonomy" id="1404245"/>
    <lineage>
        <taxon>Bacteria</taxon>
        <taxon>Bacillati</taxon>
        <taxon>Actinomycetota</taxon>
        <taxon>Actinomycetes</taxon>
        <taxon>Mycobacteriales</taxon>
        <taxon>Corynebacteriaceae</taxon>
        <taxon>Corynebacterium</taxon>
    </lineage>
</organism>
<dbReference type="KEGG" id="cgy:CGLY_16560"/>
<dbReference type="Proteomes" id="UP000023703">
    <property type="component" value="Plasmid pCgly1"/>
</dbReference>
<dbReference type="AlphaFoldDB" id="X5EE65"/>
<gene>
    <name evidence="2" type="ORF">CGLY_16560</name>
</gene>
<evidence type="ECO:0000256" key="1">
    <source>
        <dbReference type="SAM" id="MobiDB-lite"/>
    </source>
</evidence>
<name>X5EE65_9CORY</name>
<dbReference type="EMBL" id="CP006843">
    <property type="protein sequence ID" value="AHW65685.1"/>
    <property type="molecule type" value="Genomic_DNA"/>
</dbReference>
<evidence type="ECO:0000313" key="2">
    <source>
        <dbReference type="EMBL" id="AHW65685.1"/>
    </source>
</evidence>
<reference evidence="2 3" key="1">
    <citation type="journal article" date="2015" name="Int. J. Syst. Evol. Microbiol.">
        <title>Revisiting Corynebacterium glyciniphilum (ex Kubota et al., 1972) sp. nov., nom. rev., isolated from putrefied banana.</title>
        <authorList>
            <person name="Al-Dilaimi A."/>
            <person name="Bednarz H."/>
            <person name="Lomker A."/>
            <person name="Niehaus K."/>
            <person name="Kalinowski J."/>
            <person name="Ruckert C."/>
        </authorList>
    </citation>
    <scope>NUCLEOTIDE SEQUENCE [LARGE SCALE GENOMIC DNA]</scope>
    <source>
        <strain evidence="2">AJ 3170</strain>
        <plasmid evidence="3">Plasmid pCgly1</plasmid>
    </source>
</reference>